<evidence type="ECO:0000313" key="2">
    <source>
        <dbReference type="EMBL" id="NNH37521.1"/>
    </source>
</evidence>
<accession>A0A8E4GKN0</accession>
<dbReference type="EMBL" id="JABERH010000003">
    <property type="protein sequence ID" value="NNH37521.1"/>
    <property type="molecule type" value="Genomic_DNA"/>
</dbReference>
<sequence>MLWLQQEFETFKWVITTYWRVWLIPLLFFIFSLGILIFLNLKLSHYFETRPETALAPFLDQVIITYYEKMNHKILRKFLIIGPLVLFILGYLKYRKKF</sequence>
<reference evidence="2 3" key="1">
    <citation type="submission" date="2020-04" db="EMBL/GenBank/DDBJ databases">
        <title>Acinetobacter Taxon 24.</title>
        <authorList>
            <person name="Nemec A."/>
            <person name="Radolfova-Krizova L."/>
            <person name="Higgins P.G."/>
            <person name="Spanelova P."/>
        </authorList>
    </citation>
    <scope>NUCLEOTIDE SEQUENCE [LARGE SCALE GENOMIC DNA]</scope>
    <source>
        <strain evidence="2 3">ANC 4280</strain>
    </source>
</reference>
<dbReference type="Proteomes" id="UP000532147">
    <property type="component" value="Unassembled WGS sequence"/>
</dbReference>
<dbReference type="AlphaFoldDB" id="A0A8E4GKN0"/>
<dbReference type="RefSeq" id="WP_131382605.1">
    <property type="nucleotide sequence ID" value="NZ_JABERH010000003.1"/>
</dbReference>
<feature type="transmembrane region" description="Helical" evidence="1">
    <location>
        <begin position="21"/>
        <end position="41"/>
    </location>
</feature>
<proteinExistence type="predicted"/>
<keyword evidence="1" id="KW-0812">Transmembrane</keyword>
<evidence type="ECO:0000313" key="3">
    <source>
        <dbReference type="Proteomes" id="UP000532147"/>
    </source>
</evidence>
<feature type="transmembrane region" description="Helical" evidence="1">
    <location>
        <begin position="74"/>
        <end position="92"/>
    </location>
</feature>
<comment type="caution">
    <text evidence="2">The sequence shown here is derived from an EMBL/GenBank/DDBJ whole genome shotgun (WGS) entry which is preliminary data.</text>
</comment>
<protein>
    <submittedName>
        <fullName evidence="2">Uncharacterized protein</fullName>
    </submittedName>
</protein>
<keyword evidence="1" id="KW-1133">Transmembrane helix</keyword>
<name>A0A8E4GKN0_9GAMM</name>
<keyword evidence="1" id="KW-0472">Membrane</keyword>
<gene>
    <name evidence="2" type="ORF">HLH11_02445</name>
</gene>
<organism evidence="2 3">
    <name type="scientific">Acinetobacter terrae</name>
    <dbReference type="NCBI Taxonomy" id="2731247"/>
    <lineage>
        <taxon>Bacteria</taxon>
        <taxon>Pseudomonadati</taxon>
        <taxon>Pseudomonadota</taxon>
        <taxon>Gammaproteobacteria</taxon>
        <taxon>Moraxellales</taxon>
        <taxon>Moraxellaceae</taxon>
        <taxon>Acinetobacter</taxon>
        <taxon>Acinetobacter Taxon 24</taxon>
    </lineage>
</organism>
<evidence type="ECO:0000256" key="1">
    <source>
        <dbReference type="SAM" id="Phobius"/>
    </source>
</evidence>